<dbReference type="GO" id="GO:0019563">
    <property type="term" value="P:glycerol catabolic process"/>
    <property type="evidence" value="ECO:0007669"/>
    <property type="project" value="InterPro"/>
</dbReference>
<sequence>MVGIVVVSHSNKLAEEVIKISMQMCQSNELKIAAAGGTFDNRFGTDANRIMEAITEVDTGDGVVILVDLGSAIMSAELAIEFLGDVVAKNVHIADAPIVEGSIAAVSQASIGATLQEVITAAEDAKNYPKK</sequence>
<dbReference type="OrthoDB" id="7065393at2"/>
<comment type="caution">
    <text evidence="7">The sequence shown here is derived from an EMBL/GenBank/DDBJ whole genome shotgun (WGS) entry which is preliminary data.</text>
</comment>
<dbReference type="EC" id="2.7.1.121" evidence="3"/>
<reference evidence="7 8" key="1">
    <citation type="submission" date="2017-06" db="EMBL/GenBank/DDBJ databases">
        <title>Draft genome sequence of anaerobic fermentative bacterium Anaeromicrobium sediminis DY2726D isolated from West Pacific Ocean sediments.</title>
        <authorList>
            <person name="Zeng X."/>
        </authorList>
    </citation>
    <scope>NUCLEOTIDE SEQUENCE [LARGE SCALE GENOMIC DNA]</scope>
    <source>
        <strain evidence="7 8">DY2726D</strain>
    </source>
</reference>
<keyword evidence="4" id="KW-0808">Transferase</keyword>
<dbReference type="PANTHER" id="PTHR38594">
    <property type="entry name" value="PEP-DEPENDENT DIHYDROXYACETONE KINASE, PHOSPHORYL DONOR SUBUNIT DHAM"/>
    <property type="match status" value="1"/>
</dbReference>
<evidence type="ECO:0000256" key="2">
    <source>
        <dbReference type="ARBA" id="ARBA00002788"/>
    </source>
</evidence>
<proteinExistence type="predicted"/>
<dbReference type="EMBL" id="NIBG01000002">
    <property type="protein sequence ID" value="PAB60603.1"/>
    <property type="molecule type" value="Genomic_DNA"/>
</dbReference>
<keyword evidence="8" id="KW-1185">Reference proteome</keyword>
<dbReference type="RefSeq" id="WP_095131012.1">
    <property type="nucleotide sequence ID" value="NZ_NIBG01000002.1"/>
</dbReference>
<evidence type="ECO:0000256" key="1">
    <source>
        <dbReference type="ARBA" id="ARBA00001113"/>
    </source>
</evidence>
<dbReference type="Pfam" id="PF03610">
    <property type="entry name" value="EIIA-man"/>
    <property type="match status" value="1"/>
</dbReference>
<dbReference type="SUPFAM" id="SSF53062">
    <property type="entry name" value="PTS system fructose IIA component-like"/>
    <property type="match status" value="1"/>
</dbReference>
<evidence type="ECO:0000259" key="6">
    <source>
        <dbReference type="PROSITE" id="PS51096"/>
    </source>
</evidence>
<evidence type="ECO:0000256" key="4">
    <source>
        <dbReference type="ARBA" id="ARBA00022679"/>
    </source>
</evidence>
<comment type="function">
    <text evidence="2">Component of the dihydroxyacetone kinase complex, which is responsible for the phosphoenolpyruvate (PEP)-dependent phosphorylation of dihydroxyacetone. DhaM serves as the phosphoryl donor. Is phosphorylated by phosphoenolpyruvate in an EI- and HPr-dependent reaction, and a phosphorelay system on histidine residues finally leads to phosphoryl transfer to DhaL and dihydroxyacetone.</text>
</comment>
<evidence type="ECO:0000256" key="5">
    <source>
        <dbReference type="ARBA" id="ARBA00046577"/>
    </source>
</evidence>
<dbReference type="InterPro" id="IPR039643">
    <property type="entry name" value="DhaM"/>
</dbReference>
<dbReference type="Proteomes" id="UP000216024">
    <property type="component" value="Unassembled WGS sequence"/>
</dbReference>
<dbReference type="NCBIfam" id="TIGR02364">
    <property type="entry name" value="dha_pts"/>
    <property type="match status" value="1"/>
</dbReference>
<organism evidence="7 8">
    <name type="scientific">Anaeromicrobium sediminis</name>
    <dbReference type="NCBI Taxonomy" id="1478221"/>
    <lineage>
        <taxon>Bacteria</taxon>
        <taxon>Bacillati</taxon>
        <taxon>Bacillota</taxon>
        <taxon>Clostridia</taxon>
        <taxon>Peptostreptococcales</taxon>
        <taxon>Thermotaleaceae</taxon>
        <taxon>Anaeromicrobium</taxon>
    </lineage>
</organism>
<evidence type="ECO:0000313" key="7">
    <source>
        <dbReference type="EMBL" id="PAB60603.1"/>
    </source>
</evidence>
<dbReference type="InterPro" id="IPR004701">
    <property type="entry name" value="PTS_EIIA_man-typ"/>
</dbReference>
<name>A0A267MP53_9FIRM</name>
<comment type="catalytic activity">
    <reaction evidence="1">
        <text>dihydroxyacetone + phosphoenolpyruvate = dihydroxyacetone phosphate + pyruvate</text>
        <dbReference type="Rhea" id="RHEA:18381"/>
        <dbReference type="ChEBI" id="CHEBI:15361"/>
        <dbReference type="ChEBI" id="CHEBI:16016"/>
        <dbReference type="ChEBI" id="CHEBI:57642"/>
        <dbReference type="ChEBI" id="CHEBI:58702"/>
        <dbReference type="EC" id="2.7.1.121"/>
    </reaction>
</comment>
<dbReference type="PANTHER" id="PTHR38594:SF1">
    <property type="entry name" value="PEP-DEPENDENT DIHYDROXYACETONE KINASE, PHOSPHORYL DONOR SUBUNIT DHAM"/>
    <property type="match status" value="1"/>
</dbReference>
<dbReference type="PROSITE" id="PS51096">
    <property type="entry name" value="PTS_EIIA_TYPE_4"/>
    <property type="match status" value="1"/>
</dbReference>
<dbReference type="AlphaFoldDB" id="A0A267MP53"/>
<gene>
    <name evidence="7" type="ORF">CCE28_03415</name>
</gene>
<feature type="domain" description="PTS EIIA type-4" evidence="6">
    <location>
        <begin position="1"/>
        <end position="131"/>
    </location>
</feature>
<dbReference type="GO" id="GO:0009401">
    <property type="term" value="P:phosphoenolpyruvate-dependent sugar phosphotransferase system"/>
    <property type="evidence" value="ECO:0007669"/>
    <property type="project" value="InterPro"/>
</dbReference>
<protein>
    <recommendedName>
        <fullName evidence="3">phosphoenolpyruvate--glycerone phosphotransferase</fullName>
        <ecNumber evidence="3">2.7.1.121</ecNumber>
    </recommendedName>
</protein>
<dbReference type="GO" id="GO:0047324">
    <property type="term" value="F:phosphoenolpyruvate-glycerone phosphotransferase activity"/>
    <property type="evidence" value="ECO:0007669"/>
    <property type="project" value="UniProtKB-EC"/>
</dbReference>
<accession>A0A267MP53</accession>
<comment type="subunit">
    <text evidence="5">Homodimer. The dihydroxyacetone kinase complex is composed of a homodimer of DhaM, a homodimer of DhaK and the subunit DhaL.</text>
</comment>
<dbReference type="InterPro" id="IPR012844">
    <property type="entry name" value="DhaM_N"/>
</dbReference>
<evidence type="ECO:0000313" key="8">
    <source>
        <dbReference type="Proteomes" id="UP000216024"/>
    </source>
</evidence>
<dbReference type="InterPro" id="IPR036662">
    <property type="entry name" value="PTS_EIIA_man-typ_sf"/>
</dbReference>
<evidence type="ECO:0000256" key="3">
    <source>
        <dbReference type="ARBA" id="ARBA00012095"/>
    </source>
</evidence>
<dbReference type="Gene3D" id="3.40.50.510">
    <property type="entry name" value="Phosphotransferase system, mannose-type IIA component"/>
    <property type="match status" value="1"/>
</dbReference>
<dbReference type="GO" id="GO:0016020">
    <property type="term" value="C:membrane"/>
    <property type="evidence" value="ECO:0007669"/>
    <property type="project" value="InterPro"/>
</dbReference>